<dbReference type="GO" id="GO:0046983">
    <property type="term" value="F:protein dimerization activity"/>
    <property type="evidence" value="ECO:0007669"/>
    <property type="project" value="InterPro"/>
</dbReference>
<evidence type="ECO:0000313" key="3">
    <source>
        <dbReference type="Proteomes" id="UP001280121"/>
    </source>
</evidence>
<dbReference type="EMBL" id="JANJYI010000009">
    <property type="protein sequence ID" value="KAK2634505.1"/>
    <property type="molecule type" value="Genomic_DNA"/>
</dbReference>
<dbReference type="InterPro" id="IPR055298">
    <property type="entry name" value="AtLOH3-like"/>
</dbReference>
<dbReference type="PANTHER" id="PTHR11697:SF230">
    <property type="entry name" value="ZINC FINGER, MYM DOMAIN CONTAINING 1"/>
    <property type="match status" value="1"/>
</dbReference>
<proteinExistence type="predicted"/>
<dbReference type="PANTHER" id="PTHR11697">
    <property type="entry name" value="GENERAL TRANSCRIPTION FACTOR 2-RELATED ZINC FINGER PROTEIN"/>
    <property type="match status" value="1"/>
</dbReference>
<organism evidence="2 3">
    <name type="scientific">Dipteronia dyeriana</name>
    <dbReference type="NCBI Taxonomy" id="168575"/>
    <lineage>
        <taxon>Eukaryota</taxon>
        <taxon>Viridiplantae</taxon>
        <taxon>Streptophyta</taxon>
        <taxon>Embryophyta</taxon>
        <taxon>Tracheophyta</taxon>
        <taxon>Spermatophyta</taxon>
        <taxon>Magnoliopsida</taxon>
        <taxon>eudicotyledons</taxon>
        <taxon>Gunneridae</taxon>
        <taxon>Pentapetalae</taxon>
        <taxon>rosids</taxon>
        <taxon>malvids</taxon>
        <taxon>Sapindales</taxon>
        <taxon>Sapindaceae</taxon>
        <taxon>Hippocastanoideae</taxon>
        <taxon>Acereae</taxon>
        <taxon>Dipteronia</taxon>
    </lineage>
</organism>
<name>A0AAD9TE51_9ROSI</name>
<protein>
    <recommendedName>
        <fullName evidence="1">HAT C-terminal dimerisation domain-containing protein</fullName>
    </recommendedName>
</protein>
<accession>A0AAD9TE51</accession>
<comment type="caution">
    <text evidence="2">The sequence shown here is derived from an EMBL/GenBank/DDBJ whole genome shotgun (WGS) entry which is preliminary data.</text>
</comment>
<keyword evidence="3" id="KW-1185">Reference proteome</keyword>
<sequence>MVELDDRFPERTMELLILSSSLDPSDSFKSFHIDNICNLAEKFYPQDFNGSEIGTLRRQLEHYELDVPNDSQFQNISSLSELCLKLYETKRSEHFHFIDRLIRFVLTLPVSTATNKRAFSAMKLIKTALRNKMDDELLANCMVIHIEREFSDIIDSNMIIDEFCDVGPHRLSLKRNSDAF</sequence>
<dbReference type="Proteomes" id="UP001280121">
    <property type="component" value="Unassembled WGS sequence"/>
</dbReference>
<evidence type="ECO:0000259" key="1">
    <source>
        <dbReference type="Pfam" id="PF05699"/>
    </source>
</evidence>
<dbReference type="Pfam" id="PF05699">
    <property type="entry name" value="Dimer_Tnp_hAT"/>
    <property type="match status" value="1"/>
</dbReference>
<dbReference type="SUPFAM" id="SSF53098">
    <property type="entry name" value="Ribonuclease H-like"/>
    <property type="match status" value="1"/>
</dbReference>
<dbReference type="InterPro" id="IPR012337">
    <property type="entry name" value="RNaseH-like_sf"/>
</dbReference>
<reference evidence="2" key="1">
    <citation type="journal article" date="2023" name="Plant J.">
        <title>Genome sequences and population genomics provide insights into the demographic history, inbreeding, and mutation load of two 'living fossil' tree species of Dipteronia.</title>
        <authorList>
            <person name="Feng Y."/>
            <person name="Comes H.P."/>
            <person name="Chen J."/>
            <person name="Zhu S."/>
            <person name="Lu R."/>
            <person name="Zhang X."/>
            <person name="Li P."/>
            <person name="Qiu J."/>
            <person name="Olsen K.M."/>
            <person name="Qiu Y."/>
        </authorList>
    </citation>
    <scope>NUCLEOTIDE SEQUENCE</scope>
    <source>
        <strain evidence="2">KIB01</strain>
    </source>
</reference>
<feature type="domain" description="HAT C-terminal dimerisation" evidence="1">
    <location>
        <begin position="88"/>
        <end position="148"/>
    </location>
</feature>
<dbReference type="AlphaFoldDB" id="A0AAD9TE51"/>
<dbReference type="InterPro" id="IPR008906">
    <property type="entry name" value="HATC_C_dom"/>
</dbReference>
<evidence type="ECO:0000313" key="2">
    <source>
        <dbReference type="EMBL" id="KAK2634505.1"/>
    </source>
</evidence>
<gene>
    <name evidence="2" type="ORF">Ddye_029297</name>
</gene>